<name>B7C7I4_9FIRM</name>
<dbReference type="HOGENOM" id="CLU_491576_0_0_9"/>
<protein>
    <recommendedName>
        <fullName evidence="6">LPXTG-motif cell wall anchor domain protein</fullName>
    </recommendedName>
</protein>
<sequence length="554" mass="61435">MNKLTKQLLSLGLSVVTVAGMVSPVLANDGVNVLKAQNSSTHTTKEGTKTIKLHVFKDGKEEPNPIDVEVPANADFFEVMNIIANNYVPAGYGIDGKGGASGLYNTPEDENVWYMHLVNKNAPQVQLKDYKVEYVLKGSDEVVGNFLIKLSDYLDADKVSKDVEFGISTEYKLAYENEKPLIEKDGNGGYRVYVVKKSTDVLENHHLKVVYQYETREPQNFELKLNETEDAFGYIEDNYVPTGYKSFTLGYDFDKNGEKQWTLQVYKPKTVSYKVYINDATDGVIHTAEVPAYGTKKDVQDWLLSENGYVFYTFDDLIEESSDTYVMYLHSSDALVAKPEKYPTDTTDLLKNSLALEANKDLKAKYDEAVSNGATPTLVPVMKREGAVSDTDNNCLNKFAKENGYGAGNVFAIDVALVSDGETLGYLTQLSEPLTFKVEIPKELKKANRKFYVLRLHDGKVTALDLAEDGTFTTDQFSSYMLAYKDVVVTKPSTGTTTTKPATQTKKDPAAKKDPKKNKTVNTGVQTAGTFFTGLMAVSVAGFGVVEVLKRRNK</sequence>
<keyword evidence="2" id="KW-1133">Transmembrane helix</keyword>
<feature type="signal peptide" evidence="3">
    <location>
        <begin position="1"/>
        <end position="27"/>
    </location>
</feature>
<evidence type="ECO:0000313" key="4">
    <source>
        <dbReference type="EMBL" id="EEC91292.1"/>
    </source>
</evidence>
<dbReference type="RefSeq" id="WP_003863948.1">
    <property type="nucleotide sequence ID" value="NZ_DS996839.1"/>
</dbReference>
<organism evidence="4 5">
    <name type="scientific">Holdemanella biformis DSM 3989</name>
    <dbReference type="NCBI Taxonomy" id="518637"/>
    <lineage>
        <taxon>Bacteria</taxon>
        <taxon>Bacillati</taxon>
        <taxon>Bacillota</taxon>
        <taxon>Erysipelotrichia</taxon>
        <taxon>Erysipelotrichales</taxon>
        <taxon>Erysipelotrichaceae</taxon>
        <taxon>Holdemanella</taxon>
    </lineage>
</organism>
<gene>
    <name evidence="4" type="ORF">EUBIFOR_00131</name>
</gene>
<keyword evidence="2" id="KW-0812">Transmembrane</keyword>
<dbReference type="Proteomes" id="UP000004315">
    <property type="component" value="Unassembled WGS sequence"/>
</dbReference>
<evidence type="ECO:0000256" key="1">
    <source>
        <dbReference type="SAM" id="MobiDB-lite"/>
    </source>
</evidence>
<keyword evidence="5" id="KW-1185">Reference proteome</keyword>
<feature type="compositionally biased region" description="Low complexity" evidence="1">
    <location>
        <begin position="493"/>
        <end position="504"/>
    </location>
</feature>
<evidence type="ECO:0000256" key="2">
    <source>
        <dbReference type="SAM" id="Phobius"/>
    </source>
</evidence>
<feature type="transmembrane region" description="Helical" evidence="2">
    <location>
        <begin position="528"/>
        <end position="549"/>
    </location>
</feature>
<reference evidence="4 5" key="2">
    <citation type="submission" date="2008-11" db="EMBL/GenBank/DDBJ databases">
        <title>Draft genome sequence of Eubacterium biforme (DSM 3989).</title>
        <authorList>
            <person name="Sudarsanam P."/>
            <person name="Ley R."/>
            <person name="Guruge J."/>
            <person name="Turnbaugh P.J."/>
            <person name="Mahowald M."/>
            <person name="Liep D."/>
            <person name="Gordon J."/>
        </authorList>
    </citation>
    <scope>NUCLEOTIDE SEQUENCE [LARGE SCALE GENOMIC DNA]</scope>
    <source>
        <strain evidence="4 5">DSM 3989</strain>
    </source>
</reference>
<evidence type="ECO:0008006" key="6">
    <source>
        <dbReference type="Google" id="ProtNLM"/>
    </source>
</evidence>
<dbReference type="AlphaFoldDB" id="B7C7I4"/>
<feature type="region of interest" description="Disordered" evidence="1">
    <location>
        <begin position="493"/>
        <end position="521"/>
    </location>
</feature>
<keyword evidence="3" id="KW-0732">Signal</keyword>
<comment type="caution">
    <text evidence="4">The sequence shown here is derived from an EMBL/GenBank/DDBJ whole genome shotgun (WGS) entry which is preliminary data.</text>
</comment>
<proteinExistence type="predicted"/>
<keyword evidence="2" id="KW-0472">Membrane</keyword>
<dbReference type="EMBL" id="ABYT01000011">
    <property type="protein sequence ID" value="EEC91292.1"/>
    <property type="molecule type" value="Genomic_DNA"/>
</dbReference>
<dbReference type="STRING" id="518637.EUBIFOR_00131"/>
<accession>B7C7I4</accession>
<evidence type="ECO:0000313" key="5">
    <source>
        <dbReference type="Proteomes" id="UP000004315"/>
    </source>
</evidence>
<feature type="chain" id="PRO_5002854189" description="LPXTG-motif cell wall anchor domain protein" evidence="3">
    <location>
        <begin position="28"/>
        <end position="554"/>
    </location>
</feature>
<evidence type="ECO:0000256" key="3">
    <source>
        <dbReference type="SAM" id="SignalP"/>
    </source>
</evidence>
<dbReference type="OrthoDB" id="1645924at2"/>
<reference evidence="4 5" key="1">
    <citation type="submission" date="2008-10" db="EMBL/GenBank/DDBJ databases">
        <authorList>
            <person name="Fulton L."/>
            <person name="Clifton S."/>
            <person name="Fulton B."/>
            <person name="Xu J."/>
            <person name="Minx P."/>
            <person name="Pepin K.H."/>
            <person name="Johnson M."/>
            <person name="Bhonagiri V."/>
            <person name="Nash W.E."/>
            <person name="Mardis E.R."/>
            <person name="Wilson R.K."/>
        </authorList>
    </citation>
    <scope>NUCLEOTIDE SEQUENCE [LARGE SCALE GENOMIC DNA]</scope>
    <source>
        <strain evidence="4 5">DSM 3989</strain>
    </source>
</reference>